<organism evidence="1 2">
    <name type="scientific">Aureococcus anophagefferens</name>
    <name type="common">Harmful bloom alga</name>
    <dbReference type="NCBI Taxonomy" id="44056"/>
    <lineage>
        <taxon>Eukaryota</taxon>
        <taxon>Sar</taxon>
        <taxon>Stramenopiles</taxon>
        <taxon>Ochrophyta</taxon>
        <taxon>Pelagophyceae</taxon>
        <taxon>Pelagomonadales</taxon>
        <taxon>Pelagomonadaceae</taxon>
        <taxon>Aureococcus</taxon>
    </lineage>
</organism>
<dbReference type="PANTHER" id="PTHR41517">
    <property type="entry name" value="1,2-DIOXYGENASE PROTEIN-RELATED"/>
    <property type="match status" value="1"/>
</dbReference>
<dbReference type="InterPro" id="IPR011051">
    <property type="entry name" value="RmlC_Cupin_sf"/>
</dbReference>
<proteinExistence type="predicted"/>
<dbReference type="InterPro" id="IPR047183">
    <property type="entry name" value="GDO-like"/>
</dbReference>
<dbReference type="EMBL" id="JBBJCI010000204">
    <property type="protein sequence ID" value="KAK7241221.1"/>
    <property type="molecule type" value="Genomic_DNA"/>
</dbReference>
<dbReference type="SUPFAM" id="SSF51182">
    <property type="entry name" value="RmlC-like cupins"/>
    <property type="match status" value="1"/>
</dbReference>
<dbReference type="Proteomes" id="UP001363151">
    <property type="component" value="Unassembled WGS sequence"/>
</dbReference>
<sequence length="410" mass="44835">MSTFHVAPVRSDSGTNLMTRASSTSGLFALEQMDKDDEEPRGLTHVVSDGMLCDKGISEDWESSARIYEYGAAANPDLPAIPVLVHPASLHEAGPTRVIPFDLSSMIGGAAPCTSPNLMASYVRVLVGERISTRALATSQAYYVIRGGGSTTSEHGRVTWNTGDLFVVPKTDGQLVHECSAAEAHDGAALYWIHDQPLLDYLGVAPAVAKFDPTLFTRQRLLETVEEIRHAPGAEHKNRLGVLLGNAKTEETTKTLTHTLWSLLNSIGPKSVQRPHRHNSVALDLAVHAEWPAGRVYTLMGKEIDGNGDIIDPIKCVWATGAVFVTPPGWWHSHHNESDSTAWVLPMQDAGLYTHQRTLDIRFVDDELALHRGGRIRGSAFAVTNKQYTDIQTRAREDAEECPNFNYGLA</sequence>
<name>A0ABR1FYE7_AURAN</name>
<reference evidence="1 2" key="1">
    <citation type="submission" date="2024-03" db="EMBL/GenBank/DDBJ databases">
        <title>Aureococcus anophagefferens CCMP1851 and Kratosvirus quantuckense: Draft genome of a second virus-susceptible host strain in the model system.</title>
        <authorList>
            <person name="Chase E."/>
            <person name="Truchon A.R."/>
            <person name="Schepens W."/>
            <person name="Wilhelm S.W."/>
        </authorList>
    </citation>
    <scope>NUCLEOTIDE SEQUENCE [LARGE SCALE GENOMIC DNA]</scope>
    <source>
        <strain evidence="1 2">CCMP1851</strain>
    </source>
</reference>
<keyword evidence="2" id="KW-1185">Reference proteome</keyword>
<comment type="caution">
    <text evidence="1">The sequence shown here is derived from an EMBL/GenBank/DDBJ whole genome shotgun (WGS) entry which is preliminary data.</text>
</comment>
<evidence type="ECO:0000313" key="2">
    <source>
        <dbReference type="Proteomes" id="UP001363151"/>
    </source>
</evidence>
<dbReference type="InterPro" id="IPR014710">
    <property type="entry name" value="RmlC-like_jellyroll"/>
</dbReference>
<dbReference type="Gene3D" id="2.60.120.10">
    <property type="entry name" value="Jelly Rolls"/>
    <property type="match status" value="2"/>
</dbReference>
<gene>
    <name evidence="1" type="ORF">SO694_00051214</name>
</gene>
<evidence type="ECO:0000313" key="1">
    <source>
        <dbReference type="EMBL" id="KAK7241221.1"/>
    </source>
</evidence>
<evidence type="ECO:0008006" key="3">
    <source>
        <dbReference type="Google" id="ProtNLM"/>
    </source>
</evidence>
<dbReference type="PANTHER" id="PTHR41517:SF1">
    <property type="entry name" value="CUPIN"/>
    <property type="match status" value="1"/>
</dbReference>
<accession>A0ABR1FYE7</accession>
<protein>
    <recommendedName>
        <fullName evidence="3">Cupin 2 conserved barrel domain-containing protein</fullName>
    </recommendedName>
</protein>